<dbReference type="PANTHER" id="PTHR30231:SF41">
    <property type="entry name" value="DNA POLYMERASE III SUBUNIT EPSILON"/>
    <property type="match status" value="1"/>
</dbReference>
<keyword evidence="2" id="KW-0540">Nuclease</keyword>
<dbReference type="GO" id="GO:0005829">
    <property type="term" value="C:cytosol"/>
    <property type="evidence" value="ECO:0007669"/>
    <property type="project" value="TreeGrafter"/>
</dbReference>
<organism evidence="2 3">
    <name type="scientific">Victivallis lenta</name>
    <dbReference type="NCBI Taxonomy" id="2606640"/>
    <lineage>
        <taxon>Bacteria</taxon>
        <taxon>Pseudomonadati</taxon>
        <taxon>Lentisphaerota</taxon>
        <taxon>Lentisphaeria</taxon>
        <taxon>Victivallales</taxon>
        <taxon>Victivallaceae</taxon>
        <taxon>Victivallis</taxon>
    </lineage>
</organism>
<dbReference type="AlphaFoldDB" id="A0A844G7K9"/>
<evidence type="ECO:0000259" key="1">
    <source>
        <dbReference type="SMART" id="SM00479"/>
    </source>
</evidence>
<dbReference type="GO" id="GO:0003676">
    <property type="term" value="F:nucleic acid binding"/>
    <property type="evidence" value="ECO:0007669"/>
    <property type="project" value="InterPro"/>
</dbReference>
<proteinExistence type="predicted"/>
<dbReference type="InterPro" id="IPR036397">
    <property type="entry name" value="RNaseH_sf"/>
</dbReference>
<evidence type="ECO:0000313" key="3">
    <source>
        <dbReference type="Proteomes" id="UP000435649"/>
    </source>
</evidence>
<evidence type="ECO:0000313" key="2">
    <source>
        <dbReference type="EMBL" id="MST98875.1"/>
    </source>
</evidence>
<dbReference type="EMBL" id="VUNS01000025">
    <property type="protein sequence ID" value="MST98875.1"/>
    <property type="molecule type" value="Genomic_DNA"/>
</dbReference>
<keyword evidence="2" id="KW-0378">Hydrolase</keyword>
<sequence>MSNELKLERPLVVFDIESTGIMPQRDRIVEIAVLKVFPDGRTQNTVRRLNPEMPIPPGATAVHGITDDDVKECPVFSLIAEKLFNYINGCDLCGYNITGFDIPMLEAEFKRAGFEFKVDDRKVVDVYNIFCKLYPRTLSAAYEFFCGKELEGAHGAAADTAATFEVLLGQFAKHPELPRDPGGLAEFGDLLGADAVDRTRRFKWSGDEVVVNFGKNAGRTLKELAANDPGFLRWIVRSDFSEEVKSIANDALLGKFPVRKTTQNESQSES</sequence>
<reference evidence="2 3" key="1">
    <citation type="submission" date="2019-08" db="EMBL/GenBank/DDBJ databases">
        <title>In-depth cultivation of the pig gut microbiome towards novel bacterial diversity and tailored functional studies.</title>
        <authorList>
            <person name="Wylensek D."/>
            <person name="Hitch T.C.A."/>
            <person name="Clavel T."/>
        </authorList>
    </citation>
    <scope>NUCLEOTIDE SEQUENCE [LARGE SCALE GENOMIC DNA]</scope>
    <source>
        <strain evidence="2 3">BBE-744-WT-12</strain>
    </source>
</reference>
<gene>
    <name evidence="2" type="ORF">FYJ85_17710</name>
</gene>
<dbReference type="InterPro" id="IPR012337">
    <property type="entry name" value="RNaseH-like_sf"/>
</dbReference>
<dbReference type="SMART" id="SM00479">
    <property type="entry name" value="EXOIII"/>
    <property type="match status" value="1"/>
</dbReference>
<keyword evidence="3" id="KW-1185">Reference proteome</keyword>
<accession>A0A844G7K9</accession>
<feature type="domain" description="Exonuclease" evidence="1">
    <location>
        <begin position="10"/>
        <end position="176"/>
    </location>
</feature>
<dbReference type="RefSeq" id="WP_154419916.1">
    <property type="nucleotide sequence ID" value="NZ_VUNS01000025.1"/>
</dbReference>
<dbReference type="PANTHER" id="PTHR30231">
    <property type="entry name" value="DNA POLYMERASE III SUBUNIT EPSILON"/>
    <property type="match status" value="1"/>
</dbReference>
<dbReference type="Gene3D" id="3.30.420.10">
    <property type="entry name" value="Ribonuclease H-like superfamily/Ribonuclease H"/>
    <property type="match status" value="1"/>
</dbReference>
<dbReference type="GO" id="GO:0045004">
    <property type="term" value="P:DNA replication proofreading"/>
    <property type="evidence" value="ECO:0007669"/>
    <property type="project" value="TreeGrafter"/>
</dbReference>
<dbReference type="CDD" id="cd06127">
    <property type="entry name" value="DEDDh"/>
    <property type="match status" value="1"/>
</dbReference>
<comment type="caution">
    <text evidence="2">The sequence shown here is derived from an EMBL/GenBank/DDBJ whole genome shotgun (WGS) entry which is preliminary data.</text>
</comment>
<keyword evidence="2" id="KW-0269">Exonuclease</keyword>
<dbReference type="Proteomes" id="UP000435649">
    <property type="component" value="Unassembled WGS sequence"/>
</dbReference>
<name>A0A844G7K9_9BACT</name>
<dbReference type="SUPFAM" id="SSF53098">
    <property type="entry name" value="Ribonuclease H-like"/>
    <property type="match status" value="1"/>
</dbReference>
<dbReference type="InterPro" id="IPR013520">
    <property type="entry name" value="Ribonucl_H"/>
</dbReference>
<dbReference type="Pfam" id="PF00929">
    <property type="entry name" value="RNase_T"/>
    <property type="match status" value="1"/>
</dbReference>
<dbReference type="GO" id="GO:0008408">
    <property type="term" value="F:3'-5' exonuclease activity"/>
    <property type="evidence" value="ECO:0007669"/>
    <property type="project" value="TreeGrafter"/>
</dbReference>
<protein>
    <submittedName>
        <fullName evidence="2">3'-5' exonuclease</fullName>
    </submittedName>
</protein>